<evidence type="ECO:0000256" key="7">
    <source>
        <dbReference type="PROSITE-ProRule" id="PRU10141"/>
    </source>
</evidence>
<dbReference type="SUPFAM" id="SSF56112">
    <property type="entry name" value="Protein kinase-like (PK-like)"/>
    <property type="match status" value="1"/>
</dbReference>
<dbReference type="InterPro" id="IPR017441">
    <property type="entry name" value="Protein_kinase_ATP_BS"/>
</dbReference>
<dbReference type="PROSITE" id="PS00108">
    <property type="entry name" value="PROTEIN_KINASE_ST"/>
    <property type="match status" value="1"/>
</dbReference>
<dbReference type="SMART" id="SM00220">
    <property type="entry name" value="S_TKc"/>
    <property type="match status" value="1"/>
</dbReference>
<dbReference type="Gene3D" id="3.30.200.20">
    <property type="entry name" value="Phosphorylase Kinase, domain 1"/>
    <property type="match status" value="1"/>
</dbReference>
<evidence type="ECO:0000259" key="10">
    <source>
        <dbReference type="PROSITE" id="PS50011"/>
    </source>
</evidence>
<dbReference type="Pfam" id="PF00069">
    <property type="entry name" value="Pkinase"/>
    <property type="match status" value="1"/>
</dbReference>
<dbReference type="EMBL" id="HACA01033120">
    <property type="protein sequence ID" value="CDW50481.1"/>
    <property type="molecule type" value="Transcribed_RNA"/>
</dbReference>
<evidence type="ECO:0000256" key="6">
    <source>
        <dbReference type="ARBA" id="ARBA00022840"/>
    </source>
</evidence>
<evidence type="ECO:0000256" key="5">
    <source>
        <dbReference type="ARBA" id="ARBA00022777"/>
    </source>
</evidence>
<feature type="region of interest" description="Disordered" evidence="9">
    <location>
        <begin position="391"/>
        <end position="432"/>
    </location>
</feature>
<comment type="similarity">
    <text evidence="8">Belongs to the protein kinase superfamily.</text>
</comment>
<keyword evidence="6 7" id="KW-0067">ATP-binding</keyword>
<dbReference type="InterPro" id="IPR008271">
    <property type="entry name" value="Ser/Thr_kinase_AS"/>
</dbReference>
<evidence type="ECO:0000313" key="12">
    <source>
        <dbReference type="EMBL" id="CDW50481.1"/>
    </source>
</evidence>
<evidence type="ECO:0000259" key="11">
    <source>
        <dbReference type="PROSITE" id="PS51285"/>
    </source>
</evidence>
<dbReference type="PROSITE" id="PS50011">
    <property type="entry name" value="PROTEIN_KINASE_DOM"/>
    <property type="match status" value="1"/>
</dbReference>
<accession>A0A0K2VKH2</accession>
<dbReference type="OrthoDB" id="63267at2759"/>
<evidence type="ECO:0000256" key="3">
    <source>
        <dbReference type="ARBA" id="ARBA00022679"/>
    </source>
</evidence>
<dbReference type="AlphaFoldDB" id="A0A0K2VKH2"/>
<evidence type="ECO:0000256" key="9">
    <source>
        <dbReference type="SAM" id="MobiDB-lite"/>
    </source>
</evidence>
<reference evidence="12" key="1">
    <citation type="submission" date="2014-05" db="EMBL/GenBank/DDBJ databases">
        <authorList>
            <person name="Chronopoulou M."/>
        </authorList>
    </citation>
    <scope>NUCLEOTIDE SEQUENCE</scope>
    <source>
        <tissue evidence="12">Whole organism</tissue>
    </source>
</reference>
<feature type="domain" description="Protein kinase" evidence="10">
    <location>
        <begin position="62"/>
        <end position="319"/>
    </location>
</feature>
<dbReference type="GO" id="GO:0004674">
    <property type="term" value="F:protein serine/threonine kinase activity"/>
    <property type="evidence" value="ECO:0007669"/>
    <property type="project" value="UniProtKB-KW"/>
</dbReference>
<dbReference type="PROSITE" id="PS51285">
    <property type="entry name" value="AGC_KINASE_CTER"/>
    <property type="match status" value="1"/>
</dbReference>
<dbReference type="PANTHER" id="PTHR24351">
    <property type="entry name" value="RIBOSOMAL PROTEIN S6 KINASE"/>
    <property type="match status" value="1"/>
</dbReference>
<sequence>MSADILNEQLDALTRKMMESTVADAIQEKKSIGSIPELIETNSPLATSESKVIPGRVYRSDFKVLKFLGKGSYGKVYQVCMKTPERPIYAMKAVRKGEIKDNECDIVHTRTERDVLTTTDHPFIVKMHYAFETKSKVYLIQEFLRGGELFSRIEKEKMFLEDVAKFYLCEIILALEYLHGLDIIYRDLKSENILLARDGHIKLIDFGLSKMGVDKDNLATTFCGTVEYMAPEVINRKGHGKPADWWSLGTFAFDILNGFPPFHSQNRQKLFEKIKKSTINFPSYMTPDAKDLIRKLLRKCQNKRLGSNNGSDVKSHPFFRDIEWDKVYKRLYKPPYSPSAISDEDVSEFDTRFTSCSPRESVDSMIEDSFDEMDALFDDFWYSSTLTSDEDDEIEADLRDDSNEEDSSSTSYEDEKESNDEITTRLHRGHGP</sequence>
<keyword evidence="5 12" id="KW-0418">Kinase</keyword>
<keyword evidence="2" id="KW-0597">Phosphoprotein</keyword>
<name>A0A0K2VKH2_LEPSM</name>
<dbReference type="SMART" id="SM00133">
    <property type="entry name" value="S_TK_X"/>
    <property type="match status" value="1"/>
</dbReference>
<dbReference type="Gene3D" id="1.10.510.10">
    <property type="entry name" value="Transferase(Phosphotransferase) domain 1"/>
    <property type="match status" value="1"/>
</dbReference>
<dbReference type="GO" id="GO:0005524">
    <property type="term" value="F:ATP binding"/>
    <property type="evidence" value="ECO:0007669"/>
    <property type="project" value="UniProtKB-UniRule"/>
</dbReference>
<keyword evidence="3" id="KW-0808">Transferase</keyword>
<proteinExistence type="inferred from homology"/>
<feature type="compositionally biased region" description="Acidic residues" evidence="9">
    <location>
        <begin position="402"/>
        <end position="420"/>
    </location>
</feature>
<dbReference type="InterPro" id="IPR011009">
    <property type="entry name" value="Kinase-like_dom_sf"/>
</dbReference>
<dbReference type="PROSITE" id="PS00107">
    <property type="entry name" value="PROTEIN_KINASE_ATP"/>
    <property type="match status" value="1"/>
</dbReference>
<evidence type="ECO:0000256" key="1">
    <source>
        <dbReference type="ARBA" id="ARBA00022527"/>
    </source>
</evidence>
<feature type="binding site" evidence="7">
    <location>
        <position position="96"/>
    </location>
    <ligand>
        <name>ATP</name>
        <dbReference type="ChEBI" id="CHEBI:30616"/>
    </ligand>
</feature>
<dbReference type="InterPro" id="IPR000719">
    <property type="entry name" value="Prot_kinase_dom"/>
</dbReference>
<feature type="domain" description="AGC-kinase C-terminal" evidence="11">
    <location>
        <begin position="320"/>
        <end position="392"/>
    </location>
</feature>
<protein>
    <submittedName>
        <fullName evidence="12">Ribosomal protein S6 kinase beta1like [Strongylocentrotus purpuratus]</fullName>
    </submittedName>
</protein>
<dbReference type="FunFam" id="1.10.510.10:FF:000008">
    <property type="entry name" value="Non-specific serine/threonine protein kinase"/>
    <property type="match status" value="1"/>
</dbReference>
<keyword evidence="1 8" id="KW-0723">Serine/threonine-protein kinase</keyword>
<organism evidence="12">
    <name type="scientific">Lepeophtheirus salmonis</name>
    <name type="common">Salmon louse</name>
    <name type="synonym">Caligus salmonis</name>
    <dbReference type="NCBI Taxonomy" id="72036"/>
    <lineage>
        <taxon>Eukaryota</taxon>
        <taxon>Metazoa</taxon>
        <taxon>Ecdysozoa</taxon>
        <taxon>Arthropoda</taxon>
        <taxon>Crustacea</taxon>
        <taxon>Multicrustacea</taxon>
        <taxon>Hexanauplia</taxon>
        <taxon>Copepoda</taxon>
        <taxon>Siphonostomatoida</taxon>
        <taxon>Caligidae</taxon>
        <taxon>Lepeophtheirus</taxon>
    </lineage>
</organism>
<dbReference type="InterPro" id="IPR000961">
    <property type="entry name" value="AGC-kinase_C"/>
</dbReference>
<evidence type="ECO:0000256" key="4">
    <source>
        <dbReference type="ARBA" id="ARBA00022741"/>
    </source>
</evidence>
<keyword evidence="4 7" id="KW-0547">Nucleotide-binding</keyword>
<evidence type="ECO:0000256" key="2">
    <source>
        <dbReference type="ARBA" id="ARBA00022553"/>
    </source>
</evidence>
<evidence type="ECO:0000256" key="8">
    <source>
        <dbReference type="RuleBase" id="RU000304"/>
    </source>
</evidence>